<keyword evidence="2" id="KW-0489">Methyltransferase</keyword>
<dbReference type="GO" id="GO:0032259">
    <property type="term" value="P:methylation"/>
    <property type="evidence" value="ECO:0007669"/>
    <property type="project" value="UniProtKB-KW"/>
</dbReference>
<organism evidence="2 3">
    <name type="scientific">Mycobacterium senriense</name>
    <dbReference type="NCBI Taxonomy" id="2775496"/>
    <lineage>
        <taxon>Bacteria</taxon>
        <taxon>Bacillati</taxon>
        <taxon>Actinomycetota</taxon>
        <taxon>Actinomycetes</taxon>
        <taxon>Mycobacteriales</taxon>
        <taxon>Mycobacteriaceae</taxon>
        <taxon>Mycobacterium</taxon>
        <taxon>Mycobacterium avium complex (MAC)</taxon>
    </lineage>
</organism>
<dbReference type="Proteomes" id="UP000826012">
    <property type="component" value="Chromosome"/>
</dbReference>
<dbReference type="InterPro" id="IPR013216">
    <property type="entry name" value="Methyltransf_11"/>
</dbReference>
<keyword evidence="3" id="KW-1185">Reference proteome</keyword>
<evidence type="ECO:0000313" key="3">
    <source>
        <dbReference type="Proteomes" id="UP000826012"/>
    </source>
</evidence>
<accession>A0ABN6IG72</accession>
<dbReference type="EMBL" id="AP024828">
    <property type="protein sequence ID" value="BCZ22804.1"/>
    <property type="molecule type" value="Genomic_DNA"/>
</dbReference>
<dbReference type="RefSeq" id="WP_221046027.1">
    <property type="nucleotide sequence ID" value="NZ_AP024828.1"/>
</dbReference>
<proteinExistence type="predicted"/>
<dbReference type="GO" id="GO:0008168">
    <property type="term" value="F:methyltransferase activity"/>
    <property type="evidence" value="ECO:0007669"/>
    <property type="project" value="UniProtKB-KW"/>
</dbReference>
<sequence length="247" mass="26980">MVAYDRIGATYRSTRRPDPRIASQVHAALTAMDTVVNVGAGTGSYEPAQTVAAIEPSMVMIAQRSSQAAPCVQAVAEALPLRDKCVDAAMALLTVHHWSDLPAGIGELRRVARRRIVVFTWDQAVIDDFWLLREYLPDAAQINKALYVPIERLVELLGGAHVQTVPVPHDCTDGFGAAFWRRPEAYLDATVRAGISMLAYADEGALAEGLGRLAGDLRSGRWQQRHAELLDQPAFDAGYRLLVSDCE</sequence>
<protein>
    <submittedName>
        <fullName evidence="2">Methyltransferase type 11</fullName>
    </submittedName>
</protein>
<feature type="domain" description="Methyltransferase type 11" evidence="1">
    <location>
        <begin position="37"/>
        <end position="114"/>
    </location>
</feature>
<keyword evidence="2" id="KW-0808">Transferase</keyword>
<name>A0ABN6IG72_9MYCO</name>
<evidence type="ECO:0000259" key="1">
    <source>
        <dbReference type="Pfam" id="PF08241"/>
    </source>
</evidence>
<dbReference type="Pfam" id="PF08241">
    <property type="entry name" value="Methyltransf_11"/>
    <property type="match status" value="1"/>
</dbReference>
<evidence type="ECO:0000313" key="2">
    <source>
        <dbReference type="EMBL" id="BCZ22804.1"/>
    </source>
</evidence>
<dbReference type="Gene3D" id="3.40.50.150">
    <property type="entry name" value="Vaccinia Virus protein VP39"/>
    <property type="match status" value="1"/>
</dbReference>
<gene>
    <name evidence="2" type="ORF">MTY59_26590</name>
</gene>
<reference evidence="2 3" key="1">
    <citation type="submission" date="2021-07" db="EMBL/GenBank/DDBJ databases">
        <title>Complete genome sequence of nontuberculous Mycobacterium sp. TY59.</title>
        <authorList>
            <person name="Fukushima K."/>
        </authorList>
    </citation>
    <scope>NUCLEOTIDE SEQUENCE [LARGE SCALE GENOMIC DNA]</scope>
    <source>
        <strain evidence="2 3">TY59</strain>
    </source>
</reference>
<dbReference type="InterPro" id="IPR029063">
    <property type="entry name" value="SAM-dependent_MTases_sf"/>
</dbReference>
<dbReference type="SUPFAM" id="SSF53335">
    <property type="entry name" value="S-adenosyl-L-methionine-dependent methyltransferases"/>
    <property type="match status" value="1"/>
</dbReference>